<evidence type="ECO:0000256" key="1">
    <source>
        <dbReference type="ARBA" id="ARBA00022814"/>
    </source>
</evidence>
<dbReference type="InterPro" id="IPR010215">
    <property type="entry name" value="Transcription_antiterm_RfaH"/>
</dbReference>
<evidence type="ECO:0000313" key="7">
    <source>
        <dbReference type="Proteomes" id="UP000066014"/>
    </source>
</evidence>
<dbReference type="GO" id="GO:0001073">
    <property type="term" value="F:transcription antitermination factor activity, DNA binding"/>
    <property type="evidence" value="ECO:0007669"/>
    <property type="project" value="UniProtKB-UniRule"/>
</dbReference>
<keyword evidence="3 4" id="KW-0804">Transcription</keyword>
<dbReference type="HOGENOM" id="CLU_067287_5_0_4"/>
<accession>A0A060NZR3</accession>
<dbReference type="CDD" id="cd09892">
    <property type="entry name" value="NGN_SP_RfaH"/>
    <property type="match status" value="1"/>
</dbReference>
<dbReference type="Pfam" id="PF02357">
    <property type="entry name" value="NusG"/>
    <property type="match status" value="1"/>
</dbReference>
<dbReference type="NCBIfam" id="TIGR01955">
    <property type="entry name" value="RfaH"/>
    <property type="match status" value="1"/>
</dbReference>
<dbReference type="CDD" id="cd06091">
    <property type="entry name" value="KOW_NusG"/>
    <property type="match status" value="1"/>
</dbReference>
<dbReference type="SUPFAM" id="SSF50104">
    <property type="entry name" value="Translation proteins SH3-like domain"/>
    <property type="match status" value="1"/>
</dbReference>
<dbReference type="GO" id="GO:0003677">
    <property type="term" value="F:DNA binding"/>
    <property type="evidence" value="ECO:0007669"/>
    <property type="project" value="UniProtKB-UniRule"/>
</dbReference>
<protein>
    <recommendedName>
        <fullName evidence="4">Transcription antitermination protein RfaH</fullName>
    </recommendedName>
</protein>
<dbReference type="InterPro" id="IPR006645">
    <property type="entry name" value="NGN-like_dom"/>
</dbReference>
<keyword evidence="1 4" id="KW-0889">Transcription antitermination</keyword>
<comment type="similarity">
    <text evidence="4">Belongs to the RfaH family.</text>
</comment>
<dbReference type="SUPFAM" id="SSF82679">
    <property type="entry name" value="N-utilization substance G protein NusG, N-terminal domain"/>
    <property type="match status" value="1"/>
</dbReference>
<dbReference type="PANTHER" id="PTHR30265">
    <property type="entry name" value="RHO-INTERACTING TRANSCRIPTION TERMINATION FACTOR NUSG"/>
    <property type="match status" value="1"/>
</dbReference>
<dbReference type="InterPro" id="IPR036735">
    <property type="entry name" value="NGN_dom_sf"/>
</dbReference>
<organism evidence="6 7">
    <name type="scientific">Serpentinimonas maccroryi</name>
    <dbReference type="NCBI Taxonomy" id="1458426"/>
    <lineage>
        <taxon>Bacteria</taxon>
        <taxon>Pseudomonadati</taxon>
        <taxon>Pseudomonadota</taxon>
        <taxon>Betaproteobacteria</taxon>
        <taxon>Burkholderiales</taxon>
        <taxon>Comamonadaceae</taxon>
        <taxon>Serpentinimonas</taxon>
    </lineage>
</organism>
<sequence>MALHWYLVHTKPRRELCALEHLERQGFSCYLPLLRTEKLRRAKLDTCDEPLFPRYLFIELDTDLQSRSWGPIRSTVGVSRLVTFGGEPAKVPGALVEQLRLHESHLRGQVVPLFQTGERVRVTQGPFVGLEGVYQIAEGERRVLVLIEMLCKPVLVPLEPTALRKAS</sequence>
<dbReference type="InterPro" id="IPR008991">
    <property type="entry name" value="Translation_prot_SH3-like_sf"/>
</dbReference>
<keyword evidence="7" id="KW-1185">Reference proteome</keyword>
<comment type="subunit">
    <text evidence="4">Interacts with both the nontemplate DNA and the RNA polymerase (RNAP).</text>
</comment>
<dbReference type="InterPro" id="IPR043425">
    <property type="entry name" value="NusG-like"/>
</dbReference>
<gene>
    <name evidence="4" type="primary">rfaH</name>
    <name evidence="6" type="ORF">SMCB_2111</name>
</gene>
<evidence type="ECO:0000256" key="4">
    <source>
        <dbReference type="HAMAP-Rule" id="MF_00951"/>
    </source>
</evidence>
<evidence type="ECO:0000256" key="2">
    <source>
        <dbReference type="ARBA" id="ARBA00023015"/>
    </source>
</evidence>
<dbReference type="KEGG" id="cbab:SMCB_2111"/>
<evidence type="ECO:0000313" key="6">
    <source>
        <dbReference type="EMBL" id="BAO84339.1"/>
    </source>
</evidence>
<evidence type="ECO:0000256" key="3">
    <source>
        <dbReference type="ARBA" id="ARBA00023163"/>
    </source>
</evidence>
<dbReference type="GO" id="GO:0005829">
    <property type="term" value="C:cytosol"/>
    <property type="evidence" value="ECO:0007669"/>
    <property type="project" value="TreeGrafter"/>
</dbReference>
<dbReference type="GO" id="GO:0006354">
    <property type="term" value="P:DNA-templated transcription elongation"/>
    <property type="evidence" value="ECO:0007669"/>
    <property type="project" value="InterPro"/>
</dbReference>
<comment type="function">
    <text evidence="4">Enhances distal genes transcription elongation in a specialized subset of operons that encode extracytoplasmic components.</text>
</comment>
<dbReference type="Proteomes" id="UP000066014">
    <property type="component" value="Chromosome"/>
</dbReference>
<dbReference type="NCBIfam" id="NF006534">
    <property type="entry name" value="PRK09014.1"/>
    <property type="match status" value="1"/>
</dbReference>
<dbReference type="AlphaFoldDB" id="A0A060NZR3"/>
<dbReference type="Gene3D" id="3.30.70.940">
    <property type="entry name" value="NusG, N-terminal domain"/>
    <property type="match status" value="1"/>
</dbReference>
<keyword evidence="2 4" id="KW-0805">Transcription regulation</keyword>
<dbReference type="STRING" id="1458426.SMCB_2111"/>
<keyword evidence="4" id="KW-0238">DNA-binding</keyword>
<evidence type="ECO:0000259" key="5">
    <source>
        <dbReference type="SMART" id="SM00738"/>
    </source>
</evidence>
<feature type="domain" description="NusG-like N-terminal" evidence="5">
    <location>
        <begin position="2"/>
        <end position="103"/>
    </location>
</feature>
<reference evidence="6 7" key="1">
    <citation type="journal article" date="2014" name="Nat. Commun.">
        <title>Physiological and genomic features of highly alkaliphilic hydrogen-utilizing Betaproteobacteria from a continental serpentinizing site.</title>
        <authorList>
            <person name="Suzuki S."/>
            <person name="Kuenen J.G."/>
            <person name="Schipper K."/>
            <person name="van der Velde S."/>
            <person name="Ishii S."/>
            <person name="Wu A."/>
            <person name="Sorokin D.Y."/>
            <person name="Tenney A."/>
            <person name="Meng X.Y."/>
            <person name="Morrill P.L."/>
            <person name="Kamagata Y."/>
            <person name="Muyzer G."/>
            <person name="Nealson K.H."/>
        </authorList>
    </citation>
    <scope>NUCLEOTIDE SEQUENCE [LARGE SCALE GENOMIC DNA]</scope>
    <source>
        <strain evidence="6 7">B1</strain>
    </source>
</reference>
<name>A0A060NZR3_9BURK</name>
<dbReference type="HAMAP" id="MF_00951">
    <property type="entry name" value="RfaH"/>
    <property type="match status" value="1"/>
</dbReference>
<dbReference type="PANTHER" id="PTHR30265:SF7">
    <property type="entry name" value="TRANSCRIPTION ANTITERMINATION PROTEIN RFAH"/>
    <property type="match status" value="1"/>
</dbReference>
<dbReference type="SMART" id="SM00738">
    <property type="entry name" value="NGN"/>
    <property type="match status" value="1"/>
</dbReference>
<dbReference type="EMBL" id="AP014569">
    <property type="protein sequence ID" value="BAO84339.1"/>
    <property type="molecule type" value="Genomic_DNA"/>
</dbReference>
<proteinExistence type="inferred from homology"/>